<dbReference type="NCBIfam" id="NF001159">
    <property type="entry name" value="PRK00150.1-3"/>
    <property type="match status" value="1"/>
</dbReference>
<dbReference type="STRING" id="1798405.A3E64_01855"/>
<evidence type="ECO:0000313" key="3">
    <source>
        <dbReference type="Proteomes" id="UP000177174"/>
    </source>
</evidence>
<dbReference type="AlphaFoldDB" id="A0A1G1ZIJ8"/>
<evidence type="ECO:0000313" key="2">
    <source>
        <dbReference type="EMBL" id="OGY63770.1"/>
    </source>
</evidence>
<dbReference type="Proteomes" id="UP000177174">
    <property type="component" value="Unassembled WGS sequence"/>
</dbReference>
<protein>
    <submittedName>
        <fullName evidence="2">Peptide deformylase</fullName>
    </submittedName>
</protein>
<dbReference type="Gene3D" id="3.90.45.10">
    <property type="entry name" value="Peptide deformylase"/>
    <property type="match status" value="1"/>
</dbReference>
<evidence type="ECO:0000256" key="1">
    <source>
        <dbReference type="ARBA" id="ARBA00010759"/>
    </source>
</evidence>
<feature type="non-terminal residue" evidence="2">
    <location>
        <position position="151"/>
    </location>
</feature>
<dbReference type="Pfam" id="PF01327">
    <property type="entry name" value="Pep_deformylase"/>
    <property type="match status" value="1"/>
</dbReference>
<dbReference type="InterPro" id="IPR036821">
    <property type="entry name" value="Peptide_deformylase_sf"/>
</dbReference>
<reference evidence="2 3" key="1">
    <citation type="journal article" date="2016" name="Nat. Commun.">
        <title>Thousands of microbial genomes shed light on interconnected biogeochemical processes in an aquifer system.</title>
        <authorList>
            <person name="Anantharaman K."/>
            <person name="Brown C.T."/>
            <person name="Hug L.A."/>
            <person name="Sharon I."/>
            <person name="Castelle C.J."/>
            <person name="Probst A.J."/>
            <person name="Thomas B.C."/>
            <person name="Singh A."/>
            <person name="Wilkins M.J."/>
            <person name="Karaoz U."/>
            <person name="Brodie E.L."/>
            <person name="Williams K.H."/>
            <person name="Hubbard S.S."/>
            <person name="Banfield J.F."/>
        </authorList>
    </citation>
    <scope>NUCLEOTIDE SEQUENCE [LARGE SCALE GENOMIC DNA]</scope>
</reference>
<dbReference type="CDD" id="cd00487">
    <property type="entry name" value="Pep_deformylase"/>
    <property type="match status" value="1"/>
</dbReference>
<dbReference type="PANTHER" id="PTHR10458">
    <property type="entry name" value="PEPTIDE DEFORMYLASE"/>
    <property type="match status" value="1"/>
</dbReference>
<sequence length="151" mass="17196">MAIVTIQNKKDEKFLRRPTARFDFKNFSKKNIRDLVQRMRGAMQEAEGVGLSANQIGLDMKVFVARVENKFYALFNPEIVQFSSETLPMEEGCLSVPGVYGSVERPAKVMLKGYDMNGKPIKIKAWGLLARVFQHESDHLNGKLFVDKAKR</sequence>
<dbReference type="InterPro" id="IPR023635">
    <property type="entry name" value="Peptide_deformylase"/>
</dbReference>
<dbReference type="GO" id="GO:0042586">
    <property type="term" value="F:peptide deformylase activity"/>
    <property type="evidence" value="ECO:0007669"/>
    <property type="project" value="InterPro"/>
</dbReference>
<proteinExistence type="inferred from homology"/>
<dbReference type="HAMAP" id="MF_00163">
    <property type="entry name" value="Pep_deformylase"/>
    <property type="match status" value="1"/>
</dbReference>
<comment type="caution">
    <text evidence="2">The sequence shown here is derived from an EMBL/GenBank/DDBJ whole genome shotgun (WGS) entry which is preliminary data.</text>
</comment>
<comment type="similarity">
    <text evidence="1">Belongs to the polypeptide deformylase family.</text>
</comment>
<dbReference type="EMBL" id="MHJH01000033">
    <property type="protein sequence ID" value="OGY63770.1"/>
    <property type="molecule type" value="Genomic_DNA"/>
</dbReference>
<dbReference type="PANTHER" id="PTHR10458:SF22">
    <property type="entry name" value="PEPTIDE DEFORMYLASE"/>
    <property type="match status" value="1"/>
</dbReference>
<gene>
    <name evidence="2" type="ORF">A3E64_01855</name>
</gene>
<accession>A0A1G1ZIJ8</accession>
<dbReference type="PRINTS" id="PR01576">
    <property type="entry name" value="PDEFORMYLASE"/>
</dbReference>
<name>A0A1G1ZIJ8_9BACT</name>
<organism evidence="2 3">
    <name type="scientific">Candidatus Harrisonbacteria bacterium RIFCSPHIGHO2_12_FULL_48_16</name>
    <dbReference type="NCBI Taxonomy" id="1798405"/>
    <lineage>
        <taxon>Bacteria</taxon>
        <taxon>Candidatus Harrisoniibacteriota</taxon>
    </lineage>
</organism>
<dbReference type="NCBIfam" id="TIGR00079">
    <property type="entry name" value="pept_deformyl"/>
    <property type="match status" value="1"/>
</dbReference>
<dbReference type="SUPFAM" id="SSF56420">
    <property type="entry name" value="Peptide deformylase"/>
    <property type="match status" value="1"/>
</dbReference>
<dbReference type="PIRSF" id="PIRSF004749">
    <property type="entry name" value="Pep_def"/>
    <property type="match status" value="1"/>
</dbReference>